<accession>D5TZP4</accession>
<sequence>MGDLYTLPLLIIETFMECFKALLHVPAAGGRLITHRAMPGVTTMPPPGVPRALIIIVAHPKIGFRGEVFRGGG</sequence>
<dbReference type="EMBL" id="CP001939">
    <property type="protein sequence ID" value="ADG90344.1"/>
    <property type="molecule type" value="Genomic_DNA"/>
</dbReference>
<dbReference type="Proteomes" id="UP000002376">
    <property type="component" value="Chromosome"/>
</dbReference>
<evidence type="ECO:0000313" key="1">
    <source>
        <dbReference type="EMBL" id="ADG90344.1"/>
    </source>
</evidence>
<name>D5TZP4_THEAM</name>
<organism evidence="1 2">
    <name type="scientific">Thermosphaera aggregans (strain DSM 11486 / M11TL)</name>
    <dbReference type="NCBI Taxonomy" id="633148"/>
    <lineage>
        <taxon>Archaea</taxon>
        <taxon>Thermoproteota</taxon>
        <taxon>Thermoprotei</taxon>
        <taxon>Desulfurococcales</taxon>
        <taxon>Desulfurococcaceae</taxon>
        <taxon>Thermosphaera</taxon>
    </lineage>
</organism>
<dbReference type="AlphaFoldDB" id="D5TZP4"/>
<gene>
    <name evidence="1" type="ordered locus">Tagg_0062</name>
</gene>
<reference evidence="1 2" key="1">
    <citation type="journal article" date="2010" name="Stand. Genomic Sci.">
        <title>Complete genome sequence of Thermosphaera aggregans type strain (M11TL).</title>
        <authorList>
            <person name="Spring S."/>
            <person name="Rachel R."/>
            <person name="Lapidus A."/>
            <person name="Davenport K."/>
            <person name="Tice H."/>
            <person name="Copeland A."/>
            <person name="Cheng J.F."/>
            <person name="Lucas S."/>
            <person name="Chen F."/>
            <person name="Nolan M."/>
            <person name="Bruce D."/>
            <person name="Goodwin L."/>
            <person name="Pitluck S."/>
            <person name="Ivanova N."/>
            <person name="Mavromatis K."/>
            <person name="Ovchinnikova G."/>
            <person name="Pati A."/>
            <person name="Chen A."/>
            <person name="Palaniappan K."/>
            <person name="Land M."/>
            <person name="Hauser L."/>
            <person name="Chang Y.J."/>
            <person name="Jeffries C.C."/>
            <person name="Brettin T."/>
            <person name="Detter J.C."/>
            <person name="Tapia R."/>
            <person name="Han C."/>
            <person name="Heimerl T."/>
            <person name="Weikl F."/>
            <person name="Brambilla E."/>
            <person name="Goker M."/>
            <person name="Bristow J."/>
            <person name="Eisen J.A."/>
            <person name="Markowitz V."/>
            <person name="Hugenholtz P."/>
            <person name="Kyrpides N.C."/>
            <person name="Klenk H.P."/>
        </authorList>
    </citation>
    <scope>NUCLEOTIDE SEQUENCE [LARGE SCALE GENOMIC DNA]</scope>
    <source>
        <strain evidence="2">DSM 11486 / M11TL</strain>
    </source>
</reference>
<dbReference type="HOGENOM" id="CLU_2695950_0_0_2"/>
<evidence type="ECO:0000313" key="2">
    <source>
        <dbReference type="Proteomes" id="UP000002376"/>
    </source>
</evidence>
<proteinExistence type="predicted"/>
<keyword evidence="2" id="KW-1185">Reference proteome</keyword>
<reference evidence="2" key="2">
    <citation type="journal article" date="2010" name="Stand. Genomic Sci.">
        <title>Complete genome sequence of Thermosphaera aggregans type strain (M11TLT).</title>
        <authorList>
            <person name="Spring S."/>
            <person name="Rachel R."/>
            <person name="Lapidus A."/>
            <person name="Davenport K."/>
            <person name="Tice H."/>
            <person name="Copeland A."/>
            <person name="Cheng J.-F."/>
            <person name="Lucas S."/>
            <person name="Chen F."/>
            <person name="Nolan M."/>
            <person name="Bruce D."/>
            <person name="Goodwin L."/>
            <person name="Pitluck S."/>
            <person name="Ivanova N."/>
            <person name="Mavromatis K."/>
            <person name="Ovchinnikova G."/>
            <person name="Pati A."/>
            <person name="Chen A."/>
            <person name="Palaniappan K."/>
            <person name="Land M."/>
            <person name="Hauser L."/>
            <person name="Chang Y.-J."/>
            <person name="Jeffries C.C."/>
            <person name="Brettin T."/>
            <person name="Detter J.C."/>
            <person name="Tapia R."/>
            <person name="Han C."/>
            <person name="Heimerl T."/>
            <person name="Weikl F."/>
            <person name="Brambilla E."/>
            <person name="Goker M."/>
            <person name="Bristow J."/>
            <person name="Eisen J.A."/>
            <person name="Markowitz V."/>
            <person name="Hugenholtz P."/>
            <person name="Kyrpides N.C."/>
            <person name="Klenk H.-P."/>
        </authorList>
    </citation>
    <scope>NUCLEOTIDE SEQUENCE [LARGE SCALE GENOMIC DNA]</scope>
    <source>
        <strain evidence="2">DSM 11486 / M11TL</strain>
    </source>
</reference>
<reference key="3">
    <citation type="submission" date="2010-02" db="EMBL/GenBank/DDBJ databases">
        <title>Complete genome sequence of Thermosphaera aggregans type strain (M11TL).</title>
        <authorList>
            <consortium name="US DOE Joint Genome Institute (JGI-PGF)"/>
            <person name="Spring S."/>
            <person name="Lapidus A."/>
            <person name="Munk C."/>
            <person name="Schroeder M."/>
            <person name="Glavina Del Rio T."/>
            <person name="Tice H."/>
            <person name="Copeland A."/>
            <person name="Cheng J.-F."/>
            <person name="Lucas S."/>
            <person name="Chen F."/>
            <person name="Nolan M."/>
            <person name="Bruce D."/>
            <person name="Goodwin L."/>
            <person name="Pitluck S."/>
            <person name="Ivanova N."/>
            <person name="Mavromatis K."/>
            <person name="Ovchinnikova G."/>
            <person name="Pati A."/>
            <person name="Chen A."/>
            <person name="Palaniappan K."/>
            <person name="Land M."/>
            <person name="Hauser L."/>
            <person name="Chang Y.-J."/>
            <person name="Jeffries C.C."/>
            <person name="Brettin T."/>
            <person name="Detter J.C."/>
            <person name="Tapia R."/>
            <person name="Han C."/>
            <person name="Chain P."/>
            <person name="Heimerl T."/>
            <person name="Weik F."/>
            <person name="Goker M."/>
            <person name="Rachel R."/>
            <person name="Bristow J."/>
            <person name="Eisen J.A."/>
            <person name="Markowitz V."/>
            <person name="Hugenholtz P."/>
            <person name="Kyrpides N.C."/>
            <person name="Klenk H.-P."/>
        </authorList>
    </citation>
    <scope>NUCLEOTIDE SEQUENCE</scope>
    <source>
        <strain>DSM 11486</strain>
    </source>
</reference>
<protein>
    <submittedName>
        <fullName evidence="1">Uncharacterized protein</fullName>
    </submittedName>
</protein>
<dbReference type="KEGG" id="tag:Tagg_0062"/>